<dbReference type="SUPFAM" id="SSF53254">
    <property type="entry name" value="Phosphoglycerate mutase-like"/>
    <property type="match status" value="1"/>
</dbReference>
<comment type="caution">
    <text evidence="1">The sequence shown here is derived from an EMBL/GenBank/DDBJ whole genome shotgun (WGS) entry which is preliminary data.</text>
</comment>
<proteinExistence type="predicted"/>
<dbReference type="Pfam" id="PF00300">
    <property type="entry name" value="His_Phos_1"/>
    <property type="match status" value="1"/>
</dbReference>
<evidence type="ECO:0008006" key="3">
    <source>
        <dbReference type="Google" id="ProtNLM"/>
    </source>
</evidence>
<dbReference type="Proteomes" id="UP001144204">
    <property type="component" value="Unassembled WGS sequence"/>
</dbReference>
<dbReference type="InterPro" id="IPR029033">
    <property type="entry name" value="His_PPase_superfam"/>
</dbReference>
<dbReference type="EMBL" id="BRPL01000004">
    <property type="protein sequence ID" value="GLB47574.1"/>
    <property type="molecule type" value="Genomic_DNA"/>
</dbReference>
<sequence>MHQIRRMIEASGLIGLLVFLFLGSGMASAKHVHRSRAKRNTVTIYLARHGQTTGNVMTLDEGWDDYPLTPKGDQVAKDVGAGLRGIHFTDAACGKLIRHLDTIKDMLDYSNNSNVTVL</sequence>
<dbReference type="AlphaFoldDB" id="A0A9W6EUT8"/>
<dbReference type="PROSITE" id="PS00175">
    <property type="entry name" value="PG_MUTASE"/>
    <property type="match status" value="1"/>
</dbReference>
<dbReference type="InterPro" id="IPR001345">
    <property type="entry name" value="PG/BPGM_mutase_AS"/>
</dbReference>
<dbReference type="InterPro" id="IPR013078">
    <property type="entry name" value="His_Pase_superF_clade-1"/>
</dbReference>
<organism evidence="1 2">
    <name type="scientific">Philodulcilactobacillus myokoensis</name>
    <dbReference type="NCBI Taxonomy" id="2929573"/>
    <lineage>
        <taxon>Bacteria</taxon>
        <taxon>Bacillati</taxon>
        <taxon>Bacillota</taxon>
        <taxon>Bacilli</taxon>
        <taxon>Lactobacillales</taxon>
        <taxon>Lactobacillaceae</taxon>
        <taxon>Philodulcilactobacillus</taxon>
    </lineage>
</organism>
<accession>A0A9W6EUT8</accession>
<evidence type="ECO:0000313" key="1">
    <source>
        <dbReference type="EMBL" id="GLB47574.1"/>
    </source>
</evidence>
<protein>
    <recommendedName>
        <fullName evidence="3">Histidine phosphatase family protein</fullName>
    </recommendedName>
</protein>
<gene>
    <name evidence="1" type="ORF">WR164_15530</name>
</gene>
<name>A0A9W6EUT8_9LACO</name>
<dbReference type="GO" id="GO:0003824">
    <property type="term" value="F:catalytic activity"/>
    <property type="evidence" value="ECO:0007669"/>
    <property type="project" value="InterPro"/>
</dbReference>
<dbReference type="CDD" id="cd07067">
    <property type="entry name" value="HP_PGM_like"/>
    <property type="match status" value="1"/>
</dbReference>
<reference evidence="1" key="1">
    <citation type="submission" date="2022-07" db="EMBL/GenBank/DDBJ databases">
        <authorList>
            <person name="Kouya T."/>
            <person name="Ishiyama Y."/>
        </authorList>
    </citation>
    <scope>NUCLEOTIDE SEQUENCE</scope>
    <source>
        <strain evidence="1">WR16-4</strain>
    </source>
</reference>
<keyword evidence="2" id="KW-1185">Reference proteome</keyword>
<evidence type="ECO:0000313" key="2">
    <source>
        <dbReference type="Proteomes" id="UP001144204"/>
    </source>
</evidence>
<dbReference type="RefSeq" id="WP_286137111.1">
    <property type="nucleotide sequence ID" value="NZ_BRPL01000004.1"/>
</dbReference>
<dbReference type="Gene3D" id="3.40.50.1240">
    <property type="entry name" value="Phosphoglycerate mutase-like"/>
    <property type="match status" value="1"/>
</dbReference>
<reference evidence="1" key="2">
    <citation type="journal article" date="2023" name="PLoS ONE">
        <title>Philodulcilactobacillus myokoensis gen. nov., sp. nov., a fructophilic, acidophilic, and agar-phobic lactic acid bacterium isolated from fermented vegetable extracts.</title>
        <authorList>
            <person name="Kouya T."/>
            <person name="Ishiyama Y."/>
            <person name="Ohashi S."/>
            <person name="Kumakubo R."/>
            <person name="Yamazaki T."/>
            <person name="Otaki T."/>
        </authorList>
    </citation>
    <scope>NUCLEOTIDE SEQUENCE</scope>
    <source>
        <strain evidence="1">WR16-4</strain>
    </source>
</reference>